<protein>
    <submittedName>
        <fullName evidence="2">DUF1559 domain-containing protein</fullName>
    </submittedName>
</protein>
<dbReference type="InterPro" id="IPR011453">
    <property type="entry name" value="DUF1559"/>
</dbReference>
<dbReference type="Gene3D" id="3.30.700.10">
    <property type="entry name" value="Glycoprotein, Type 4 Pilin"/>
    <property type="match status" value="1"/>
</dbReference>
<feature type="domain" description="DUF1559" evidence="1">
    <location>
        <begin position="35"/>
        <end position="373"/>
    </location>
</feature>
<accession>A0A5M6DH57</accession>
<dbReference type="InterPro" id="IPR012902">
    <property type="entry name" value="N_methyl_site"/>
</dbReference>
<evidence type="ECO:0000259" key="1">
    <source>
        <dbReference type="Pfam" id="PF07596"/>
    </source>
</evidence>
<dbReference type="InterPro" id="IPR045584">
    <property type="entry name" value="Pilin-like"/>
</dbReference>
<proteinExistence type="predicted"/>
<dbReference type="InterPro" id="IPR027558">
    <property type="entry name" value="Pre_pil_HX9DG_C"/>
</dbReference>
<name>A0A5M6DH57_9BACT</name>
<dbReference type="SUPFAM" id="SSF54523">
    <property type="entry name" value="Pili subunits"/>
    <property type="match status" value="1"/>
</dbReference>
<dbReference type="PANTHER" id="PTHR30093:SF2">
    <property type="entry name" value="TYPE II SECRETION SYSTEM PROTEIN H"/>
    <property type="match status" value="1"/>
</dbReference>
<sequence>MRSTISRRGAFTLVELLVVIAIIGILVGLLLPAVQAAREAARRMSCSNNFKQIGLAIHNYHSAFKQLPTNMTGTDRCYNGDITYNSNRLRLSYLVSLLPFFEQQGLWESISNPSTDLAPGINTMPGQVTNGMWPPMGPAPWRQQYRPWATRIPTLRCPSDPGFGVQLGRTNYAASYGDTFNYVWNGGKNERGYIQNGNGNGNDFDENWMVTRARAGQRGFFQGRTEMKFRDVLDGLSNTVACGEIATSLGKREVNADYARQITDLLFNSGSEHIGVPANCATGPHIDPNRPKFFSQTANVNGGINNGRGARWCDGRIAYAGVQTILPPNSPSCVRNNSDGNHGFFSVGSRHQGGAHVLMGDGAVVFLTDSIESGDQNAPTVCRDGSPNGPGFASPYGLWGALGTRANSETIEEQLNQ</sequence>
<comment type="caution">
    <text evidence="2">The sequence shown here is derived from an EMBL/GenBank/DDBJ whole genome shotgun (WGS) entry which is preliminary data.</text>
</comment>
<dbReference type="PANTHER" id="PTHR30093">
    <property type="entry name" value="GENERAL SECRETION PATHWAY PROTEIN G"/>
    <property type="match status" value="1"/>
</dbReference>
<dbReference type="EMBL" id="VWOX01000001">
    <property type="protein sequence ID" value="KAA5546861.1"/>
    <property type="molecule type" value="Genomic_DNA"/>
</dbReference>
<evidence type="ECO:0000313" key="2">
    <source>
        <dbReference type="EMBL" id="KAA5546861.1"/>
    </source>
</evidence>
<dbReference type="AlphaFoldDB" id="A0A5M6DH57"/>
<dbReference type="NCBIfam" id="TIGR02532">
    <property type="entry name" value="IV_pilin_GFxxxE"/>
    <property type="match status" value="1"/>
</dbReference>
<organism evidence="2 3">
    <name type="scientific">Roseiconus nitratireducens</name>
    <dbReference type="NCBI Taxonomy" id="2605748"/>
    <lineage>
        <taxon>Bacteria</taxon>
        <taxon>Pseudomonadati</taxon>
        <taxon>Planctomycetota</taxon>
        <taxon>Planctomycetia</taxon>
        <taxon>Pirellulales</taxon>
        <taxon>Pirellulaceae</taxon>
        <taxon>Roseiconus</taxon>
    </lineage>
</organism>
<dbReference type="Pfam" id="PF07596">
    <property type="entry name" value="SBP_bac_10"/>
    <property type="match status" value="1"/>
</dbReference>
<evidence type="ECO:0000313" key="3">
    <source>
        <dbReference type="Proteomes" id="UP000324479"/>
    </source>
</evidence>
<dbReference type="NCBIfam" id="TIGR04294">
    <property type="entry name" value="pre_pil_HX9DG"/>
    <property type="match status" value="1"/>
</dbReference>
<dbReference type="Proteomes" id="UP000324479">
    <property type="component" value="Unassembled WGS sequence"/>
</dbReference>
<dbReference type="RefSeq" id="WP_150073968.1">
    <property type="nucleotide sequence ID" value="NZ_VWOX01000001.1"/>
</dbReference>
<keyword evidence="3" id="KW-1185">Reference proteome</keyword>
<gene>
    <name evidence="2" type="ORF">FYK55_00045</name>
</gene>
<dbReference type="Pfam" id="PF07963">
    <property type="entry name" value="N_methyl"/>
    <property type="match status" value="1"/>
</dbReference>
<reference evidence="2 3" key="1">
    <citation type="submission" date="2019-08" db="EMBL/GenBank/DDBJ databases">
        <authorList>
            <person name="Dhanesh K."/>
            <person name="Kumar G."/>
            <person name="Sasikala C."/>
            <person name="Venkata Ramana C."/>
        </authorList>
    </citation>
    <scope>NUCLEOTIDE SEQUENCE [LARGE SCALE GENOMIC DNA]</scope>
    <source>
        <strain evidence="2 3">JC645</strain>
    </source>
</reference>